<keyword evidence="3" id="KW-1185">Reference proteome</keyword>
<proteinExistence type="predicted"/>
<name>A0A1K2IRY7_9FLAO</name>
<evidence type="ECO:0000256" key="1">
    <source>
        <dbReference type="SAM" id="Coils"/>
    </source>
</evidence>
<accession>A0A1K2IRY7</accession>
<feature type="coiled-coil region" evidence="1">
    <location>
        <begin position="16"/>
        <end position="43"/>
    </location>
</feature>
<organism evidence="2 3">
    <name type="scientific">Flaviramulus basaltis</name>
    <dbReference type="NCBI Taxonomy" id="369401"/>
    <lineage>
        <taxon>Bacteria</taxon>
        <taxon>Pseudomonadati</taxon>
        <taxon>Bacteroidota</taxon>
        <taxon>Flavobacteriia</taxon>
        <taxon>Flavobacteriales</taxon>
        <taxon>Flavobacteriaceae</taxon>
        <taxon>Flaviramulus</taxon>
    </lineage>
</organism>
<dbReference type="AlphaFoldDB" id="A0A1K2IRY7"/>
<evidence type="ECO:0000313" key="3">
    <source>
        <dbReference type="Proteomes" id="UP000182544"/>
    </source>
</evidence>
<gene>
    <name evidence="2" type="ORF">SAMN05428642_1151</name>
</gene>
<evidence type="ECO:0008006" key="4">
    <source>
        <dbReference type="Google" id="ProtNLM"/>
    </source>
</evidence>
<dbReference type="EMBL" id="FPKV01000015">
    <property type="protein sequence ID" value="SFZ95205.1"/>
    <property type="molecule type" value="Genomic_DNA"/>
</dbReference>
<sequence>MDNSDYCKLTKDIPEISDLLNKRNQLKTDLNKVSRKLKTISKKYEFLKKVVELNSNDDVLEENVKLLFKEIGIKKTHKVGKAKRKEDLRIILEDKILLIEVTGTKNVNSKDDKTRQMTKHVDVEKSKGFNVQGMFIVNHENNKYFKDKTKTPFTKDQIKYSKAGKYTLMTTQSLVNAFMLVKTDQLSLSDFEKRICEYGVVEF</sequence>
<reference evidence="2 3" key="1">
    <citation type="submission" date="2016-10" db="EMBL/GenBank/DDBJ databases">
        <authorList>
            <person name="de Groot N.N."/>
        </authorList>
    </citation>
    <scope>NUCLEOTIDE SEQUENCE [LARGE SCALE GENOMIC DNA]</scope>
    <source>
        <strain evidence="2 3">DSM 18180</strain>
    </source>
</reference>
<protein>
    <recommendedName>
        <fullName evidence="4">Restriction endonuclease</fullName>
    </recommendedName>
</protein>
<dbReference type="OrthoDB" id="9826147at2"/>
<dbReference type="Proteomes" id="UP000182544">
    <property type="component" value="Unassembled WGS sequence"/>
</dbReference>
<keyword evidence="1" id="KW-0175">Coiled coil</keyword>
<dbReference type="RefSeq" id="WP_072403778.1">
    <property type="nucleotide sequence ID" value="NZ_FPKV01000015.1"/>
</dbReference>
<evidence type="ECO:0000313" key="2">
    <source>
        <dbReference type="EMBL" id="SFZ95205.1"/>
    </source>
</evidence>